<organism evidence="1 2">
    <name type="scientific">Nitrincola lacisaponensis</name>
    <dbReference type="NCBI Taxonomy" id="267850"/>
    <lineage>
        <taxon>Bacteria</taxon>
        <taxon>Pseudomonadati</taxon>
        <taxon>Pseudomonadota</taxon>
        <taxon>Gammaproteobacteria</taxon>
        <taxon>Oceanospirillales</taxon>
        <taxon>Oceanospirillaceae</taxon>
        <taxon>Nitrincola</taxon>
    </lineage>
</organism>
<evidence type="ECO:0000313" key="2">
    <source>
        <dbReference type="Proteomes" id="UP000027318"/>
    </source>
</evidence>
<keyword evidence="2" id="KW-1185">Reference proteome</keyword>
<accession>A0A063Y3E9</accession>
<evidence type="ECO:0000313" key="1">
    <source>
        <dbReference type="EMBL" id="KDE40838.1"/>
    </source>
</evidence>
<dbReference type="AlphaFoldDB" id="A0A063Y3E9"/>
<proteinExistence type="predicted"/>
<dbReference type="EMBL" id="JMSZ01000015">
    <property type="protein sequence ID" value="KDE40838.1"/>
    <property type="molecule type" value="Genomic_DNA"/>
</dbReference>
<reference evidence="1 2" key="1">
    <citation type="journal article" date="2005" name="Int. J. Syst. Evol. Microbiol.">
        <title>Nitrincola lacisaponensis gen. nov., sp. nov., a novel alkaliphilic bacterium isolated from an alkaline, saline lake.</title>
        <authorList>
            <person name="Dimitriu P.A."/>
            <person name="Shukla S.K."/>
            <person name="Conradt J."/>
            <person name="Marquez M.C."/>
            <person name="Ventosa A."/>
            <person name="Maglia A."/>
            <person name="Peyton B.M."/>
            <person name="Pinkart H.C."/>
            <person name="Mormile M.R."/>
        </authorList>
    </citation>
    <scope>NUCLEOTIDE SEQUENCE [LARGE SCALE GENOMIC DNA]</scope>
    <source>
        <strain evidence="1 2">4CA</strain>
    </source>
</reference>
<dbReference type="Proteomes" id="UP000027318">
    <property type="component" value="Unassembled WGS sequence"/>
</dbReference>
<sequence length="44" mass="4430">MPLALVIFKSTLSINWVALIAGSEQQSLILVLGDSGTADAGDGG</sequence>
<name>A0A063Y3E9_9GAMM</name>
<comment type="caution">
    <text evidence="1">The sequence shown here is derived from an EMBL/GenBank/DDBJ whole genome shotgun (WGS) entry which is preliminary data.</text>
</comment>
<protein>
    <submittedName>
        <fullName evidence="1">Uncharacterized protein</fullName>
    </submittedName>
</protein>
<gene>
    <name evidence="1" type="ORF">ADINL_0487</name>
</gene>